<reference evidence="2" key="1">
    <citation type="submission" date="2021-01" db="EMBL/GenBank/DDBJ databases">
        <authorList>
            <person name="Corre E."/>
            <person name="Pelletier E."/>
            <person name="Niang G."/>
            <person name="Scheremetjew M."/>
            <person name="Finn R."/>
            <person name="Kale V."/>
            <person name="Holt S."/>
            <person name="Cochrane G."/>
            <person name="Meng A."/>
            <person name="Brown T."/>
            <person name="Cohen L."/>
        </authorList>
    </citation>
    <scope>NUCLEOTIDE SEQUENCE</scope>
    <source>
        <strain evidence="2">CCAP979/52</strain>
    </source>
</reference>
<feature type="region of interest" description="Disordered" evidence="1">
    <location>
        <begin position="46"/>
        <end position="106"/>
    </location>
</feature>
<accession>A0A7S0QQU6</accession>
<dbReference type="AlphaFoldDB" id="A0A7S0QQU6"/>
<proteinExistence type="predicted"/>
<feature type="compositionally biased region" description="Basic and acidic residues" evidence="1">
    <location>
        <begin position="91"/>
        <end position="100"/>
    </location>
</feature>
<name>A0A7S0QQU6_9CRYP</name>
<sequence length="146" mass="16068">MNLCMTELRGLGSNLFANPQGMVTTELVKRTNVDFVAANVPAKRPATATNQIQTQKAVHEPRPSPLPPSSNLSATNSSSNSSANQLSRVLSDPKRVQDKMKQKHSMQQAITQRRICLYTVADCPHFDNVQIVPTLPSLRPPRPDPK</sequence>
<dbReference type="EMBL" id="HBEZ01039855">
    <property type="protein sequence ID" value="CAD8644257.1"/>
    <property type="molecule type" value="Transcribed_RNA"/>
</dbReference>
<protein>
    <submittedName>
        <fullName evidence="2">Uncharacterized protein</fullName>
    </submittedName>
</protein>
<evidence type="ECO:0000256" key="1">
    <source>
        <dbReference type="SAM" id="MobiDB-lite"/>
    </source>
</evidence>
<feature type="compositionally biased region" description="Polar residues" evidence="1">
    <location>
        <begin position="47"/>
        <end position="56"/>
    </location>
</feature>
<organism evidence="2">
    <name type="scientific">Cryptomonas curvata</name>
    <dbReference type="NCBI Taxonomy" id="233186"/>
    <lineage>
        <taxon>Eukaryota</taxon>
        <taxon>Cryptophyceae</taxon>
        <taxon>Cryptomonadales</taxon>
        <taxon>Cryptomonadaceae</taxon>
        <taxon>Cryptomonas</taxon>
    </lineage>
</organism>
<gene>
    <name evidence="2" type="ORF">CCUR1050_LOCUS21942</name>
</gene>
<evidence type="ECO:0000313" key="2">
    <source>
        <dbReference type="EMBL" id="CAD8644257.1"/>
    </source>
</evidence>
<feature type="compositionally biased region" description="Low complexity" evidence="1">
    <location>
        <begin position="69"/>
        <end position="87"/>
    </location>
</feature>